<dbReference type="InterPro" id="IPR003782">
    <property type="entry name" value="SCO1/SenC"/>
</dbReference>
<keyword evidence="3" id="KW-0479">Metal-binding</keyword>
<accession>A0A1I0RQ52</accession>
<dbReference type="InterPro" id="IPR036249">
    <property type="entry name" value="Thioredoxin-like_sf"/>
</dbReference>
<reference evidence="7" key="1">
    <citation type="submission" date="2016-10" db="EMBL/GenBank/DDBJ databases">
        <authorList>
            <person name="Varghese N."/>
            <person name="Submissions S."/>
        </authorList>
    </citation>
    <scope>NUCLEOTIDE SEQUENCE [LARGE SCALE GENOMIC DNA]</scope>
    <source>
        <strain evidence="7">DSM 3695</strain>
    </source>
</reference>
<comment type="similarity">
    <text evidence="1">Belongs to the SCO1/2 family.</text>
</comment>
<evidence type="ECO:0000313" key="6">
    <source>
        <dbReference type="EMBL" id="SEW43424.1"/>
    </source>
</evidence>
<feature type="binding site" evidence="3">
    <location>
        <position position="91"/>
    </location>
    <ligand>
        <name>Cu cation</name>
        <dbReference type="ChEBI" id="CHEBI:23378"/>
    </ligand>
</feature>
<name>A0A1I0RQ52_9BACT</name>
<dbReference type="PROSITE" id="PS51352">
    <property type="entry name" value="THIOREDOXIN_2"/>
    <property type="match status" value="1"/>
</dbReference>
<protein>
    <submittedName>
        <fullName evidence="6">Protein SCO1/2</fullName>
    </submittedName>
</protein>
<evidence type="ECO:0000256" key="1">
    <source>
        <dbReference type="ARBA" id="ARBA00010996"/>
    </source>
</evidence>
<feature type="binding site" evidence="3">
    <location>
        <position position="95"/>
    </location>
    <ligand>
        <name>Cu cation</name>
        <dbReference type="ChEBI" id="CHEBI:23378"/>
    </ligand>
</feature>
<feature type="binding site" evidence="3">
    <location>
        <position position="177"/>
    </location>
    <ligand>
        <name>Cu cation</name>
        <dbReference type="ChEBI" id="CHEBI:23378"/>
    </ligand>
</feature>
<dbReference type="OrthoDB" id="9811998at2"/>
<dbReference type="GO" id="GO:0046872">
    <property type="term" value="F:metal ion binding"/>
    <property type="evidence" value="ECO:0007669"/>
    <property type="project" value="UniProtKB-KW"/>
</dbReference>
<evidence type="ECO:0000256" key="3">
    <source>
        <dbReference type="PIRSR" id="PIRSR603782-1"/>
    </source>
</evidence>
<keyword evidence="4" id="KW-1015">Disulfide bond</keyword>
<dbReference type="AlphaFoldDB" id="A0A1I0RQ52"/>
<sequence length="216" mass="24189">MSGKRFSILYSWQAAVAALIALPLLAWGVVRWSENQFGTLPYYSSNNQPADDKKDAVSLPAFRFTDQDNIPVTNQDLQHKITVANYFFTSCPAICPAMMQQLKRIAAADSTVMLLSFTVDPERDSPGALRSYAQRFAITSPGWKLLTGEKKNLYYFARKGLYITATDGDGGEDDFIHSENIVLLDQQQHIRGYYKGTSAAEVNLLLADIKKLQHEQ</sequence>
<feature type="disulfide bond" description="Redox-active" evidence="4">
    <location>
        <begin position="91"/>
        <end position="95"/>
    </location>
</feature>
<dbReference type="Gene3D" id="3.40.30.10">
    <property type="entry name" value="Glutaredoxin"/>
    <property type="match status" value="1"/>
</dbReference>
<dbReference type="SUPFAM" id="SSF52833">
    <property type="entry name" value="Thioredoxin-like"/>
    <property type="match status" value="1"/>
</dbReference>
<gene>
    <name evidence="6" type="ORF">SAMN04488122_3219</name>
</gene>
<evidence type="ECO:0000259" key="5">
    <source>
        <dbReference type="PROSITE" id="PS51352"/>
    </source>
</evidence>
<dbReference type="RefSeq" id="WP_089896382.1">
    <property type="nucleotide sequence ID" value="NZ_FOJG01000001.1"/>
</dbReference>
<organism evidence="6 7">
    <name type="scientific">Chitinophaga arvensicola</name>
    <dbReference type="NCBI Taxonomy" id="29529"/>
    <lineage>
        <taxon>Bacteria</taxon>
        <taxon>Pseudomonadati</taxon>
        <taxon>Bacteroidota</taxon>
        <taxon>Chitinophagia</taxon>
        <taxon>Chitinophagales</taxon>
        <taxon>Chitinophagaceae</taxon>
        <taxon>Chitinophaga</taxon>
    </lineage>
</organism>
<dbReference type="Proteomes" id="UP000199310">
    <property type="component" value="Unassembled WGS sequence"/>
</dbReference>
<dbReference type="STRING" id="29529.SAMN04488122_3219"/>
<evidence type="ECO:0000256" key="2">
    <source>
        <dbReference type="ARBA" id="ARBA00023008"/>
    </source>
</evidence>
<evidence type="ECO:0000313" key="7">
    <source>
        <dbReference type="Proteomes" id="UP000199310"/>
    </source>
</evidence>
<feature type="domain" description="Thioredoxin" evidence="5">
    <location>
        <begin position="53"/>
        <end position="214"/>
    </location>
</feature>
<keyword evidence="2 3" id="KW-0186">Copper</keyword>
<proteinExistence type="inferred from homology"/>
<dbReference type="EMBL" id="FOJG01000001">
    <property type="protein sequence ID" value="SEW43424.1"/>
    <property type="molecule type" value="Genomic_DNA"/>
</dbReference>
<dbReference type="Pfam" id="PF02630">
    <property type="entry name" value="SCO1-SenC"/>
    <property type="match status" value="1"/>
</dbReference>
<evidence type="ECO:0000256" key="4">
    <source>
        <dbReference type="PIRSR" id="PIRSR603782-2"/>
    </source>
</evidence>
<dbReference type="CDD" id="cd02968">
    <property type="entry name" value="SCO"/>
    <property type="match status" value="1"/>
</dbReference>
<keyword evidence="7" id="KW-1185">Reference proteome</keyword>
<dbReference type="InterPro" id="IPR013766">
    <property type="entry name" value="Thioredoxin_domain"/>
</dbReference>
<dbReference type="PANTHER" id="PTHR12151">
    <property type="entry name" value="ELECTRON TRANSPORT PROTIN SCO1/SENC FAMILY MEMBER"/>
    <property type="match status" value="1"/>
</dbReference>
<dbReference type="PANTHER" id="PTHR12151:SF25">
    <property type="entry name" value="LINALOOL DEHYDRATASE_ISOMERASE DOMAIN-CONTAINING PROTEIN"/>
    <property type="match status" value="1"/>
</dbReference>